<protein>
    <recommendedName>
        <fullName evidence="4">YARHG domain-containing protein</fullName>
    </recommendedName>
</protein>
<dbReference type="EMBL" id="SACL01000006">
    <property type="protein sequence ID" value="RVT95255.1"/>
    <property type="molecule type" value="Genomic_DNA"/>
</dbReference>
<comment type="caution">
    <text evidence="2">The sequence shown here is derived from an EMBL/GenBank/DDBJ whole genome shotgun (WGS) entry which is preliminary data.</text>
</comment>
<sequence>MRLAAAVFVLCLAVPAVGQDRAPRERFWPADLIELWGRAEDMCRGSYSSDPQQPDFCAIRTDLTRRLRRFGLCYGAADDIAANYRWHWCARGSNGW</sequence>
<feature type="chain" id="PRO_5019153997" description="YARHG domain-containing protein" evidence="1">
    <location>
        <begin position="19"/>
        <end position="96"/>
    </location>
</feature>
<evidence type="ECO:0000256" key="1">
    <source>
        <dbReference type="SAM" id="SignalP"/>
    </source>
</evidence>
<evidence type="ECO:0000313" key="3">
    <source>
        <dbReference type="Proteomes" id="UP000282957"/>
    </source>
</evidence>
<keyword evidence="1" id="KW-0732">Signal</keyword>
<gene>
    <name evidence="2" type="ORF">EOD42_16865</name>
</gene>
<proteinExistence type="predicted"/>
<keyword evidence="3" id="KW-1185">Reference proteome</keyword>
<accession>A0A437MCA8</accession>
<dbReference type="AlphaFoldDB" id="A0A437MCA8"/>
<reference evidence="2 3" key="1">
    <citation type="submission" date="2019-01" db="EMBL/GenBank/DDBJ databases">
        <authorList>
            <person name="Chen W.-M."/>
        </authorList>
    </citation>
    <scope>NUCLEOTIDE SEQUENCE [LARGE SCALE GENOMIC DNA]</scope>
    <source>
        <strain evidence="2 3">CCP-6</strain>
    </source>
</reference>
<dbReference type="Proteomes" id="UP000282957">
    <property type="component" value="Unassembled WGS sequence"/>
</dbReference>
<organism evidence="2 3">
    <name type="scientific">Rhodovarius crocodyli</name>
    <dbReference type="NCBI Taxonomy" id="1979269"/>
    <lineage>
        <taxon>Bacteria</taxon>
        <taxon>Pseudomonadati</taxon>
        <taxon>Pseudomonadota</taxon>
        <taxon>Alphaproteobacteria</taxon>
        <taxon>Acetobacterales</taxon>
        <taxon>Roseomonadaceae</taxon>
        <taxon>Rhodovarius</taxon>
    </lineage>
</organism>
<name>A0A437MCA8_9PROT</name>
<feature type="signal peptide" evidence="1">
    <location>
        <begin position="1"/>
        <end position="18"/>
    </location>
</feature>
<evidence type="ECO:0000313" key="2">
    <source>
        <dbReference type="EMBL" id="RVT95255.1"/>
    </source>
</evidence>
<evidence type="ECO:0008006" key="4">
    <source>
        <dbReference type="Google" id="ProtNLM"/>
    </source>
</evidence>